<gene>
    <name evidence="3" type="ORF">TIFTF001_016298</name>
</gene>
<feature type="compositionally biased region" description="Low complexity" evidence="1">
    <location>
        <begin position="21"/>
        <end position="31"/>
    </location>
</feature>
<feature type="signal peptide" evidence="2">
    <location>
        <begin position="1"/>
        <end position="21"/>
    </location>
</feature>
<evidence type="ECO:0000256" key="1">
    <source>
        <dbReference type="SAM" id="MobiDB-lite"/>
    </source>
</evidence>
<keyword evidence="2" id="KW-0732">Signal</keyword>
<organism evidence="3 4">
    <name type="scientific">Ficus carica</name>
    <name type="common">Common fig</name>
    <dbReference type="NCBI Taxonomy" id="3494"/>
    <lineage>
        <taxon>Eukaryota</taxon>
        <taxon>Viridiplantae</taxon>
        <taxon>Streptophyta</taxon>
        <taxon>Embryophyta</taxon>
        <taxon>Tracheophyta</taxon>
        <taxon>Spermatophyta</taxon>
        <taxon>Magnoliopsida</taxon>
        <taxon>eudicotyledons</taxon>
        <taxon>Gunneridae</taxon>
        <taxon>Pentapetalae</taxon>
        <taxon>rosids</taxon>
        <taxon>fabids</taxon>
        <taxon>Rosales</taxon>
        <taxon>Moraceae</taxon>
        <taxon>Ficeae</taxon>
        <taxon>Ficus</taxon>
    </lineage>
</organism>
<comment type="caution">
    <text evidence="3">The sequence shown here is derived from an EMBL/GenBank/DDBJ whole genome shotgun (WGS) entry which is preliminary data.</text>
</comment>
<dbReference type="AlphaFoldDB" id="A0AA88A619"/>
<sequence length="78" mass="8855">MKLLCLIFCFILLFNSSIVWSKDSDSSDSSSVGNVDGQAKEYRTNRHHDIPRDDFHKPRDSGRCHDSNLPNAHVRLGP</sequence>
<dbReference type="Gramene" id="FCD_00020571-RA">
    <property type="protein sequence ID" value="FCD_00020571-RA:cds"/>
    <property type="gene ID" value="FCD_00020571"/>
</dbReference>
<dbReference type="EMBL" id="BTGU01000024">
    <property type="protein sequence ID" value="GMN47117.1"/>
    <property type="molecule type" value="Genomic_DNA"/>
</dbReference>
<accession>A0AA88A619</accession>
<reference evidence="3" key="1">
    <citation type="submission" date="2023-07" db="EMBL/GenBank/DDBJ databases">
        <title>draft genome sequence of fig (Ficus carica).</title>
        <authorList>
            <person name="Takahashi T."/>
            <person name="Nishimura K."/>
        </authorList>
    </citation>
    <scope>NUCLEOTIDE SEQUENCE</scope>
</reference>
<evidence type="ECO:0000313" key="3">
    <source>
        <dbReference type="EMBL" id="GMN47117.1"/>
    </source>
</evidence>
<feature type="compositionally biased region" description="Basic and acidic residues" evidence="1">
    <location>
        <begin position="38"/>
        <end position="66"/>
    </location>
</feature>
<evidence type="ECO:0000256" key="2">
    <source>
        <dbReference type="SAM" id="SignalP"/>
    </source>
</evidence>
<protein>
    <submittedName>
        <fullName evidence="3">Uncharacterized protein</fullName>
    </submittedName>
</protein>
<evidence type="ECO:0000313" key="4">
    <source>
        <dbReference type="Proteomes" id="UP001187192"/>
    </source>
</evidence>
<name>A0AA88A619_FICCA</name>
<feature type="region of interest" description="Disordered" evidence="1">
    <location>
        <begin position="21"/>
        <end position="78"/>
    </location>
</feature>
<dbReference type="Proteomes" id="UP001187192">
    <property type="component" value="Unassembled WGS sequence"/>
</dbReference>
<proteinExistence type="predicted"/>
<feature type="chain" id="PRO_5041675645" evidence="2">
    <location>
        <begin position="22"/>
        <end position="78"/>
    </location>
</feature>
<keyword evidence="4" id="KW-1185">Reference proteome</keyword>